<evidence type="ECO:0000256" key="3">
    <source>
        <dbReference type="ARBA" id="ARBA00022777"/>
    </source>
</evidence>
<protein>
    <recommendedName>
        <fullName evidence="5">Thiamine diphosphokinase</fullName>
        <ecNumber evidence="5">2.7.6.2</ecNumber>
    </recommendedName>
</protein>
<organism evidence="7 8">
    <name type="scientific">Paenibacillus endophyticus</name>
    <dbReference type="NCBI Taxonomy" id="1294268"/>
    <lineage>
        <taxon>Bacteria</taxon>
        <taxon>Bacillati</taxon>
        <taxon>Bacillota</taxon>
        <taxon>Bacilli</taxon>
        <taxon>Bacillales</taxon>
        <taxon>Paenibacillaceae</taxon>
        <taxon>Paenibacillus</taxon>
    </lineage>
</organism>
<dbReference type="InterPro" id="IPR006282">
    <property type="entry name" value="Thi_PPkinase"/>
</dbReference>
<dbReference type="GO" id="GO:0016301">
    <property type="term" value="F:kinase activity"/>
    <property type="evidence" value="ECO:0007669"/>
    <property type="project" value="UniProtKB-KW"/>
</dbReference>
<dbReference type="GO" id="GO:0009229">
    <property type="term" value="P:thiamine diphosphate biosynthetic process"/>
    <property type="evidence" value="ECO:0007669"/>
    <property type="project" value="InterPro"/>
</dbReference>
<gene>
    <name evidence="7" type="ORF">FHS16_001675</name>
</gene>
<dbReference type="CDD" id="cd07995">
    <property type="entry name" value="TPK"/>
    <property type="match status" value="1"/>
</dbReference>
<dbReference type="SUPFAM" id="SSF63999">
    <property type="entry name" value="Thiamin pyrophosphokinase, catalytic domain"/>
    <property type="match status" value="1"/>
</dbReference>
<evidence type="ECO:0000313" key="7">
    <source>
        <dbReference type="EMBL" id="MBB3151629.1"/>
    </source>
</evidence>
<accession>A0A7W5G907</accession>
<evidence type="ECO:0000256" key="1">
    <source>
        <dbReference type="ARBA" id="ARBA00022679"/>
    </source>
</evidence>
<sequence>MMQPRIVICTGGQLGPFALEHIDTADLLIGADSGARFLVNHGYRPDISIGDFDSVSEQELLAIRSSSSQTIACDPIDKDYTDTEMAMRLALDLQPREIILIGALGTRFDHSLANVHLLALASEAQVPASIIDNHNKITLLTDTAFISHHGYPNVSLLPLSLKVTGITLTGFQYPLDDASLTIGQSLGISNVLLSESGRIAIASGLLLVIQSRD</sequence>
<dbReference type="GO" id="GO:0005524">
    <property type="term" value="F:ATP binding"/>
    <property type="evidence" value="ECO:0007669"/>
    <property type="project" value="UniProtKB-KW"/>
</dbReference>
<evidence type="ECO:0000256" key="5">
    <source>
        <dbReference type="NCBIfam" id="TIGR01378"/>
    </source>
</evidence>
<dbReference type="InterPro" id="IPR007373">
    <property type="entry name" value="Thiamin_PyroPKinase_B1-bd"/>
</dbReference>
<feature type="domain" description="Thiamin pyrophosphokinase thiamin-binding" evidence="6">
    <location>
        <begin position="149"/>
        <end position="207"/>
    </location>
</feature>
<keyword evidence="3 7" id="KW-0418">Kinase</keyword>
<dbReference type="InterPro" id="IPR036371">
    <property type="entry name" value="TPK_B1-bd_sf"/>
</dbReference>
<dbReference type="EMBL" id="JACHXW010000004">
    <property type="protein sequence ID" value="MBB3151629.1"/>
    <property type="molecule type" value="Genomic_DNA"/>
</dbReference>
<dbReference type="Proteomes" id="UP000518605">
    <property type="component" value="Unassembled WGS sequence"/>
</dbReference>
<dbReference type="GO" id="GO:0004788">
    <property type="term" value="F:thiamine diphosphokinase activity"/>
    <property type="evidence" value="ECO:0007669"/>
    <property type="project" value="UniProtKB-UniRule"/>
</dbReference>
<comment type="caution">
    <text evidence="7">The sequence shown here is derived from an EMBL/GenBank/DDBJ whole genome shotgun (WGS) entry which is preliminary data.</text>
</comment>
<dbReference type="GO" id="GO:0006772">
    <property type="term" value="P:thiamine metabolic process"/>
    <property type="evidence" value="ECO:0007669"/>
    <property type="project" value="UniProtKB-UniRule"/>
</dbReference>
<name>A0A7W5G907_9BACL</name>
<dbReference type="Pfam" id="PF04263">
    <property type="entry name" value="TPK_catalytic"/>
    <property type="match status" value="1"/>
</dbReference>
<dbReference type="PANTHER" id="PTHR41299">
    <property type="entry name" value="THIAMINE PYROPHOSPHOKINASE"/>
    <property type="match status" value="1"/>
</dbReference>
<dbReference type="InterPro" id="IPR007371">
    <property type="entry name" value="TPK_catalytic"/>
</dbReference>
<dbReference type="InterPro" id="IPR036759">
    <property type="entry name" value="TPK_catalytic_sf"/>
</dbReference>
<dbReference type="AlphaFoldDB" id="A0A7W5G907"/>
<evidence type="ECO:0000313" key="8">
    <source>
        <dbReference type="Proteomes" id="UP000518605"/>
    </source>
</evidence>
<proteinExistence type="predicted"/>
<dbReference type="Pfam" id="PF04265">
    <property type="entry name" value="TPK_B1_binding"/>
    <property type="match status" value="1"/>
</dbReference>
<dbReference type="GO" id="GO:0030975">
    <property type="term" value="F:thiamine binding"/>
    <property type="evidence" value="ECO:0007669"/>
    <property type="project" value="InterPro"/>
</dbReference>
<dbReference type="EC" id="2.7.6.2" evidence="5"/>
<keyword evidence="8" id="KW-1185">Reference proteome</keyword>
<dbReference type="SUPFAM" id="SSF63862">
    <property type="entry name" value="Thiamin pyrophosphokinase, substrate-binding domain"/>
    <property type="match status" value="1"/>
</dbReference>
<keyword evidence="2" id="KW-0547">Nucleotide-binding</keyword>
<keyword evidence="1 7" id="KW-0808">Transferase</keyword>
<reference evidence="7 8" key="1">
    <citation type="submission" date="2020-08" db="EMBL/GenBank/DDBJ databases">
        <title>Genomic Encyclopedia of Type Strains, Phase III (KMG-III): the genomes of soil and plant-associated and newly described type strains.</title>
        <authorList>
            <person name="Whitman W."/>
        </authorList>
    </citation>
    <scope>NUCLEOTIDE SEQUENCE [LARGE SCALE GENOMIC DNA]</scope>
    <source>
        <strain evidence="7 8">CECT 8234</strain>
    </source>
</reference>
<dbReference type="Gene3D" id="3.40.50.10240">
    <property type="entry name" value="Thiamin pyrophosphokinase, catalytic domain"/>
    <property type="match status" value="1"/>
</dbReference>
<dbReference type="InterPro" id="IPR053149">
    <property type="entry name" value="TPK"/>
</dbReference>
<dbReference type="PANTHER" id="PTHR41299:SF1">
    <property type="entry name" value="THIAMINE PYROPHOSPHOKINASE"/>
    <property type="match status" value="1"/>
</dbReference>
<dbReference type="SMART" id="SM00983">
    <property type="entry name" value="TPK_B1_binding"/>
    <property type="match status" value="1"/>
</dbReference>
<evidence type="ECO:0000256" key="2">
    <source>
        <dbReference type="ARBA" id="ARBA00022741"/>
    </source>
</evidence>
<keyword evidence="4" id="KW-0067">ATP-binding</keyword>
<evidence type="ECO:0000256" key="4">
    <source>
        <dbReference type="ARBA" id="ARBA00022840"/>
    </source>
</evidence>
<evidence type="ECO:0000259" key="6">
    <source>
        <dbReference type="SMART" id="SM00983"/>
    </source>
</evidence>
<dbReference type="NCBIfam" id="TIGR01378">
    <property type="entry name" value="thi_PPkinase"/>
    <property type="match status" value="1"/>
</dbReference>